<dbReference type="InterPro" id="IPR050708">
    <property type="entry name" value="T6SS_VgrG/RHS"/>
</dbReference>
<dbReference type="Proteomes" id="UP001157960">
    <property type="component" value="Unassembled WGS sequence"/>
</dbReference>
<keyword evidence="1" id="KW-0732">Signal</keyword>
<feature type="signal peptide" evidence="1">
    <location>
        <begin position="1"/>
        <end position="19"/>
    </location>
</feature>
<reference evidence="3 4" key="1">
    <citation type="submission" date="2017-05" db="EMBL/GenBank/DDBJ databases">
        <authorList>
            <person name="Varghese N."/>
            <person name="Submissions S."/>
        </authorList>
    </citation>
    <scope>NUCLEOTIDE SEQUENCE [LARGE SCALE GENOMIC DNA]</scope>
    <source>
        <strain evidence="3 4">DSM 28214</strain>
    </source>
</reference>
<proteinExistence type="predicted"/>
<accession>A0ABY1PGG5</accession>
<feature type="domain" description="DUF6443" evidence="2">
    <location>
        <begin position="31"/>
        <end position="148"/>
    </location>
</feature>
<keyword evidence="4" id="KW-1185">Reference proteome</keyword>
<evidence type="ECO:0000256" key="1">
    <source>
        <dbReference type="SAM" id="SignalP"/>
    </source>
</evidence>
<dbReference type="EMBL" id="FXTZ01000016">
    <property type="protein sequence ID" value="SMP33584.1"/>
    <property type="molecule type" value="Genomic_DNA"/>
</dbReference>
<evidence type="ECO:0000259" key="2">
    <source>
        <dbReference type="Pfam" id="PF20041"/>
    </source>
</evidence>
<evidence type="ECO:0000313" key="3">
    <source>
        <dbReference type="EMBL" id="SMP33584.1"/>
    </source>
</evidence>
<feature type="chain" id="PRO_5046092405" evidence="1">
    <location>
        <begin position="20"/>
        <end position="1209"/>
    </location>
</feature>
<organism evidence="3 4">
    <name type="scientific">Chryseobacterium profundimaris</name>
    <dbReference type="NCBI Taxonomy" id="1387275"/>
    <lineage>
        <taxon>Bacteria</taxon>
        <taxon>Pseudomonadati</taxon>
        <taxon>Bacteroidota</taxon>
        <taxon>Flavobacteriia</taxon>
        <taxon>Flavobacteriales</taxon>
        <taxon>Weeksellaceae</taxon>
        <taxon>Chryseobacterium group</taxon>
        <taxon>Chryseobacterium</taxon>
    </lineage>
</organism>
<dbReference type="RefSeq" id="WP_283423574.1">
    <property type="nucleotide sequence ID" value="NZ_FXTZ01000016.1"/>
</dbReference>
<sequence length="1209" mass="134930">MKKILIPIGALLISGLSQAQLTNTENYVYSKTYLDYNGTTPTKTSETVQYFDGLGRPKQVVNVKASPTGKDVVTHIEYDGFGRQVKDYLPVPQQGTQAGGIYTSPLSNATQPTLYGSEKIFSEKILESSPLDRILQQKQVGTAWNDKPVQFEYSANIGNDVYHFVTTTIWENGATKSSVSLSSTPAYAANQLYRNAVIDEDGNKTYEYKNGEGQTLLVRKMISDTEYADTYYVYNEYNQLAFVIPPKAVNQTITETLLNDLCYQYRYDGRNRLVEKRLPGKGWEYMLYDKQDRLVATQDTVMKEKGQWLYTKYDQFGRVAITGIGTGYQRSVEQGTVDSFGSNNVTRISTPFFNRQGIDVYYNNPDGSYPNSSNWVTLLSLNYYDTYPGYYFNPSFPSNILGETTLTDTPTAEGLSTKSLPVMSLVKNIEDDNWTKNYTYYDKKGRAIGSYSINHLGGRTQVESKLDFAGVVQQSITRHKRLNTDTDKVITENFTYDSQNRLKTHTHQVDSNPVEYLAQNTYNELSQLSGKKVGGISPSAPLQDISYSYNIRGWMTKINDPANLNGKLFGYELKYNNPENAAPKFNGNIAEVDWITGAVANDPKRRYSYEYDKLNRLTNAFYKEPSTGISGSFDEYLTYDLNGNISNLKRTAIPVSGLTGTLVDNLDYQYTGNRLDKIIENSTNETGYEGGNNVIDYDVNGNMITMKDKGIQTITYNYLNLPYTYAITQNNIGAISSVTLNYLYGADGTKLRKTYVNVGPRGGTTTTNITDYLDGFQYSFSEVTQCLWCRTEVAYEEQAYQQKGVVLPPGGGVKPPLTPSWILSFVPTGEGFYSFEENRYIYQYRDHLGNARISYAKNADGTLGITDKNDYYPFGLNHIGGSKGMLGGYYNYKYNGKELQETGMYDYGARFYMPDIGRWGVVDPLAEMYRRYSPYNYTVNNPINFTDPDGRWVKGAGFFNNLFKSDARIHAEQWADQLGSGYYNVTVNRGNNGTWDVTSHTLISSVKDTFNSKGLANTLYIPYSQGGGLGTVPSSGDPWGPKFSSVPESRGKTDIQMQVSEHPFVQAAAIGLLTGGVGNIIRNASQPANYVYRALTNANAESLAAGEGIYGKAVNGTWSLEEHLIRGSSPKSFLNDPWISTTTDLNVAKSFSSGNGIIRINLSKMAPGAVIENGGMILPRSSAGYHYSIWQQEVSILGRVPQNAIKVIK</sequence>
<dbReference type="PANTHER" id="PTHR32305:SF15">
    <property type="entry name" value="PROTEIN RHSA-RELATED"/>
    <property type="match status" value="1"/>
</dbReference>
<gene>
    <name evidence="3" type="ORF">SAMN06264346_11640</name>
</gene>
<dbReference type="InterPro" id="IPR045619">
    <property type="entry name" value="DUF6443"/>
</dbReference>
<comment type="caution">
    <text evidence="3">The sequence shown here is derived from an EMBL/GenBank/DDBJ whole genome shotgun (WGS) entry which is preliminary data.</text>
</comment>
<protein>
    <submittedName>
        <fullName evidence="3">RHS repeat-associated core domain-containing protein</fullName>
    </submittedName>
</protein>
<dbReference type="Pfam" id="PF20041">
    <property type="entry name" value="DUF6443"/>
    <property type="match status" value="1"/>
</dbReference>
<dbReference type="NCBIfam" id="TIGR03696">
    <property type="entry name" value="Rhs_assc_core"/>
    <property type="match status" value="1"/>
</dbReference>
<evidence type="ECO:0000313" key="4">
    <source>
        <dbReference type="Proteomes" id="UP001157960"/>
    </source>
</evidence>
<name>A0ABY1PGG5_9FLAO</name>
<dbReference type="Gene3D" id="2.180.10.10">
    <property type="entry name" value="RHS repeat-associated core"/>
    <property type="match status" value="1"/>
</dbReference>
<dbReference type="PANTHER" id="PTHR32305">
    <property type="match status" value="1"/>
</dbReference>
<dbReference type="InterPro" id="IPR022385">
    <property type="entry name" value="Rhs_assc_core"/>
</dbReference>